<dbReference type="InterPro" id="IPR044066">
    <property type="entry name" value="TRIAD_supradom"/>
</dbReference>
<evidence type="ECO:0000256" key="3">
    <source>
        <dbReference type="ARBA" id="ARBA00022679"/>
    </source>
</evidence>
<dbReference type="EMBL" id="HF935776">
    <property type="protein sequence ID" value="CCX13053.1"/>
    <property type="molecule type" value="Genomic_DNA"/>
</dbReference>
<dbReference type="GO" id="GO:0016567">
    <property type="term" value="P:protein ubiquitination"/>
    <property type="evidence" value="ECO:0007669"/>
    <property type="project" value="InterPro"/>
</dbReference>
<dbReference type="eggNOG" id="KOG1812">
    <property type="taxonomic scope" value="Eukaryota"/>
</dbReference>
<dbReference type="GO" id="GO:0061630">
    <property type="term" value="F:ubiquitin protein ligase activity"/>
    <property type="evidence" value="ECO:0007669"/>
    <property type="project" value="UniProtKB-EC"/>
</dbReference>
<proteinExistence type="predicted"/>
<keyword evidence="8" id="KW-0862">Zinc</keyword>
<evidence type="ECO:0000256" key="5">
    <source>
        <dbReference type="ARBA" id="ARBA00022737"/>
    </source>
</evidence>
<evidence type="ECO:0000256" key="4">
    <source>
        <dbReference type="ARBA" id="ARBA00022723"/>
    </source>
</evidence>
<dbReference type="InterPro" id="IPR018957">
    <property type="entry name" value="Znf_C3HC4_RING-type"/>
</dbReference>
<evidence type="ECO:0000256" key="6">
    <source>
        <dbReference type="ARBA" id="ARBA00022771"/>
    </source>
</evidence>
<dbReference type="Proteomes" id="UP000018144">
    <property type="component" value="Unassembled WGS sequence"/>
</dbReference>
<keyword evidence="5" id="KW-0677">Repeat</keyword>
<protein>
    <recommendedName>
        <fullName evidence="2">RBR-type E3 ubiquitin transferase</fullName>
        <ecNumber evidence="2">2.3.2.31</ecNumber>
    </recommendedName>
</protein>
<dbReference type="InterPro" id="IPR017907">
    <property type="entry name" value="Znf_RING_CS"/>
</dbReference>
<evidence type="ECO:0000256" key="9">
    <source>
        <dbReference type="SAM" id="MobiDB-lite"/>
    </source>
</evidence>
<dbReference type="InterPro" id="IPR001841">
    <property type="entry name" value="Znf_RING"/>
</dbReference>
<dbReference type="PANTHER" id="PTHR11685">
    <property type="entry name" value="RBR FAMILY RING FINGER AND IBR DOMAIN-CONTAINING"/>
    <property type="match status" value="1"/>
</dbReference>
<accession>U4L797</accession>
<dbReference type="GO" id="GO:0008270">
    <property type="term" value="F:zinc ion binding"/>
    <property type="evidence" value="ECO:0007669"/>
    <property type="project" value="UniProtKB-KW"/>
</dbReference>
<evidence type="ECO:0000313" key="12">
    <source>
        <dbReference type="Proteomes" id="UP000018144"/>
    </source>
</evidence>
<evidence type="ECO:0000256" key="1">
    <source>
        <dbReference type="ARBA" id="ARBA00001798"/>
    </source>
</evidence>
<feature type="compositionally biased region" description="Acidic residues" evidence="9">
    <location>
        <begin position="16"/>
        <end position="25"/>
    </location>
</feature>
<dbReference type="OrthoDB" id="9977870at2759"/>
<dbReference type="AlphaFoldDB" id="U4L797"/>
<dbReference type="Gene3D" id="3.30.40.10">
    <property type="entry name" value="Zinc/RING finger domain, C3HC4 (zinc finger)"/>
    <property type="match status" value="1"/>
</dbReference>
<evidence type="ECO:0000259" key="10">
    <source>
        <dbReference type="PROSITE" id="PS51873"/>
    </source>
</evidence>
<dbReference type="STRING" id="1076935.U4L797"/>
<gene>
    <name evidence="11" type="ORF">PCON_12646</name>
</gene>
<evidence type="ECO:0000313" key="11">
    <source>
        <dbReference type="EMBL" id="CCX13053.1"/>
    </source>
</evidence>
<dbReference type="Pfam" id="PF01485">
    <property type="entry name" value="IBR"/>
    <property type="match status" value="2"/>
</dbReference>
<dbReference type="InterPro" id="IPR002867">
    <property type="entry name" value="IBR_dom"/>
</dbReference>
<name>U4L797_PYROM</name>
<feature type="domain" description="RING-type" evidence="10">
    <location>
        <begin position="130"/>
        <end position="324"/>
    </location>
</feature>
<feature type="compositionally biased region" description="Pro residues" evidence="9">
    <location>
        <begin position="43"/>
        <end position="53"/>
    </location>
</feature>
<keyword evidence="12" id="KW-1185">Reference proteome</keyword>
<feature type="compositionally biased region" description="Basic and acidic residues" evidence="9">
    <location>
        <begin position="26"/>
        <end position="42"/>
    </location>
</feature>
<evidence type="ECO:0000256" key="7">
    <source>
        <dbReference type="ARBA" id="ARBA00022786"/>
    </source>
</evidence>
<evidence type="ECO:0000256" key="8">
    <source>
        <dbReference type="ARBA" id="ARBA00022833"/>
    </source>
</evidence>
<comment type="catalytic activity">
    <reaction evidence="1">
        <text>[E2 ubiquitin-conjugating enzyme]-S-ubiquitinyl-L-cysteine + [acceptor protein]-L-lysine = [E2 ubiquitin-conjugating enzyme]-L-cysteine + [acceptor protein]-N(6)-ubiquitinyl-L-lysine.</text>
        <dbReference type="EC" id="2.3.2.31"/>
    </reaction>
</comment>
<sequence>MAYYPHPQRGGYAGQNDEDWDPDLVEEQRIILESFRLARERFPPPPPPPPVPRGPREEARDRRNYDQLRGGGRAKTPDPAPRRPFPKQGGRSHTPGPHQGIGRNRRPSPEPELPKNNGSRGKAAPPAKKKDVDCTACMDTIEGDVFMTPCKHPYCFDCLQHMARSSIAGETGSFPPTCCKQPLPTDLVKKVLTRGDWKKFEEKLKDKEDKLNLFCPKANCSTRLTKRDVKGETGTCPKCSQKICTKCKGVEHRGICKENELTALAKKERWKGCPTCGRVIEKEPGTCNKMHCVCGQYYCYRCGKTNTGRYEDNRNGGCNCPVWDREDLDIRQIGIRDGRINPWANDGIPVAQPHVPQGQPAGWPGLGWVGNLNPINPIEFPRPPGIDLAGAGDFLGDNIFRDGLLPVARAPLQWGGLDVAWPHVPQPNPPLFRPFVPAPQPQFNFPRHELPPGFVWADDEWLL</sequence>
<keyword evidence="7" id="KW-0833">Ubl conjugation pathway</keyword>
<dbReference type="SMART" id="SM00184">
    <property type="entry name" value="RING"/>
    <property type="match status" value="1"/>
</dbReference>
<keyword evidence="4" id="KW-0479">Metal-binding</keyword>
<dbReference type="SUPFAM" id="SSF57850">
    <property type="entry name" value="RING/U-box"/>
    <property type="match status" value="2"/>
</dbReference>
<feature type="region of interest" description="Disordered" evidence="9">
    <location>
        <begin position="1"/>
        <end position="132"/>
    </location>
</feature>
<dbReference type="Gene3D" id="1.20.120.1750">
    <property type="match status" value="1"/>
</dbReference>
<dbReference type="InterPro" id="IPR013083">
    <property type="entry name" value="Znf_RING/FYVE/PHD"/>
</dbReference>
<feature type="compositionally biased region" description="Basic and acidic residues" evidence="9">
    <location>
        <begin position="54"/>
        <end position="66"/>
    </location>
</feature>
<keyword evidence="6" id="KW-0863">Zinc-finger</keyword>
<dbReference type="InterPro" id="IPR031127">
    <property type="entry name" value="E3_UB_ligase_RBR"/>
</dbReference>
<dbReference type="EC" id="2.3.2.31" evidence="2"/>
<dbReference type="CDD" id="cd20335">
    <property type="entry name" value="BRcat_RBR"/>
    <property type="match status" value="1"/>
</dbReference>
<evidence type="ECO:0000256" key="2">
    <source>
        <dbReference type="ARBA" id="ARBA00012251"/>
    </source>
</evidence>
<dbReference type="PROSITE" id="PS51873">
    <property type="entry name" value="TRIAD"/>
    <property type="match status" value="1"/>
</dbReference>
<keyword evidence="3" id="KW-0808">Transferase</keyword>
<dbReference type="PROSITE" id="PS00518">
    <property type="entry name" value="ZF_RING_1"/>
    <property type="match status" value="1"/>
</dbReference>
<dbReference type="Pfam" id="PF00097">
    <property type="entry name" value="zf-C3HC4"/>
    <property type="match status" value="1"/>
</dbReference>
<reference evidence="11 12" key="1">
    <citation type="journal article" date="2013" name="PLoS Genet.">
        <title>The genome and development-dependent transcriptomes of Pyronema confluens: a window into fungal evolution.</title>
        <authorList>
            <person name="Traeger S."/>
            <person name="Altegoer F."/>
            <person name="Freitag M."/>
            <person name="Gabaldon T."/>
            <person name="Kempken F."/>
            <person name="Kumar A."/>
            <person name="Marcet-Houben M."/>
            <person name="Poggeler S."/>
            <person name="Stajich J.E."/>
            <person name="Nowrousian M."/>
        </authorList>
    </citation>
    <scope>NUCLEOTIDE SEQUENCE [LARGE SCALE GENOMIC DNA]</scope>
    <source>
        <strain evidence="12">CBS 100304</strain>
        <tissue evidence="11">Vegetative mycelium</tissue>
    </source>
</reference>
<organism evidence="11 12">
    <name type="scientific">Pyronema omphalodes (strain CBS 100304)</name>
    <name type="common">Pyronema confluens</name>
    <dbReference type="NCBI Taxonomy" id="1076935"/>
    <lineage>
        <taxon>Eukaryota</taxon>
        <taxon>Fungi</taxon>
        <taxon>Dikarya</taxon>
        <taxon>Ascomycota</taxon>
        <taxon>Pezizomycotina</taxon>
        <taxon>Pezizomycetes</taxon>
        <taxon>Pezizales</taxon>
        <taxon>Pyronemataceae</taxon>
        <taxon>Pyronema</taxon>
    </lineage>
</organism>